<dbReference type="EMBL" id="CAXDID020000027">
    <property type="protein sequence ID" value="CAL5991712.1"/>
    <property type="molecule type" value="Genomic_DNA"/>
</dbReference>
<organism evidence="2">
    <name type="scientific">Hexamita inflata</name>
    <dbReference type="NCBI Taxonomy" id="28002"/>
    <lineage>
        <taxon>Eukaryota</taxon>
        <taxon>Metamonada</taxon>
        <taxon>Diplomonadida</taxon>
        <taxon>Hexamitidae</taxon>
        <taxon>Hexamitinae</taxon>
        <taxon>Hexamita</taxon>
    </lineage>
</organism>
<feature type="transmembrane region" description="Helical" evidence="1">
    <location>
        <begin position="189"/>
        <end position="207"/>
    </location>
</feature>
<evidence type="ECO:0000256" key="1">
    <source>
        <dbReference type="SAM" id="Phobius"/>
    </source>
</evidence>
<gene>
    <name evidence="3" type="ORF">HINF_LOCUS12234</name>
    <name evidence="2" type="ORF">HINF_LOCUS52942</name>
</gene>
<dbReference type="AlphaFoldDB" id="A0AA86R369"/>
<feature type="transmembrane region" description="Helical" evidence="1">
    <location>
        <begin position="12"/>
        <end position="35"/>
    </location>
</feature>
<comment type="caution">
    <text evidence="2">The sequence shown here is derived from an EMBL/GenBank/DDBJ whole genome shotgun (WGS) entry which is preliminary data.</text>
</comment>
<sequence>MIIQSEELVQGLQVLLVCIELVIISVACFLCYRQLSKQDIHYFARVWTYYLSRLAALFSCTVLQIWNLIRGNESSSIAKIDQVISTVLGKAIPDLCVVLTILLAFFLKIRPLKAFLWQKSATVILSILLIIEASISILAVVINIPLIIKSIDYANTALTFITIILYSFSAKQKRELAFGEDTVNQKRKIFYIAVLYATASFLDIYFNEFAEMLHRNGFEFEEFVETVAFQFVYQIIFDLCRAALFIMPKNLVVVAVDADDYT</sequence>
<evidence type="ECO:0000313" key="4">
    <source>
        <dbReference type="Proteomes" id="UP001642409"/>
    </source>
</evidence>
<evidence type="ECO:0000313" key="3">
    <source>
        <dbReference type="EMBL" id="CAL5991712.1"/>
    </source>
</evidence>
<keyword evidence="1" id="KW-0812">Transmembrane</keyword>
<dbReference type="EMBL" id="CATOUU010000985">
    <property type="protein sequence ID" value="CAI9965297.1"/>
    <property type="molecule type" value="Genomic_DNA"/>
</dbReference>
<feature type="transmembrane region" description="Helical" evidence="1">
    <location>
        <begin position="227"/>
        <end position="247"/>
    </location>
</feature>
<proteinExistence type="predicted"/>
<reference evidence="3 4" key="2">
    <citation type="submission" date="2024-07" db="EMBL/GenBank/DDBJ databases">
        <authorList>
            <person name="Akdeniz Z."/>
        </authorList>
    </citation>
    <scope>NUCLEOTIDE SEQUENCE [LARGE SCALE GENOMIC DNA]</scope>
</reference>
<dbReference type="Proteomes" id="UP001642409">
    <property type="component" value="Unassembled WGS sequence"/>
</dbReference>
<feature type="transmembrane region" description="Helical" evidence="1">
    <location>
        <begin position="91"/>
        <end position="109"/>
    </location>
</feature>
<name>A0AA86R369_9EUKA</name>
<feature type="transmembrane region" description="Helical" evidence="1">
    <location>
        <begin position="47"/>
        <end position="66"/>
    </location>
</feature>
<keyword evidence="4" id="KW-1185">Reference proteome</keyword>
<keyword evidence="1" id="KW-0472">Membrane</keyword>
<protein>
    <submittedName>
        <fullName evidence="3">Hypothetical_protein</fullName>
    </submittedName>
</protein>
<keyword evidence="1" id="KW-1133">Transmembrane helix</keyword>
<evidence type="ECO:0000313" key="2">
    <source>
        <dbReference type="EMBL" id="CAI9965297.1"/>
    </source>
</evidence>
<accession>A0AA86R369</accession>
<feature type="transmembrane region" description="Helical" evidence="1">
    <location>
        <begin position="121"/>
        <end position="144"/>
    </location>
</feature>
<reference evidence="2" key="1">
    <citation type="submission" date="2023-06" db="EMBL/GenBank/DDBJ databases">
        <authorList>
            <person name="Kurt Z."/>
        </authorList>
    </citation>
    <scope>NUCLEOTIDE SEQUENCE</scope>
</reference>
<feature type="transmembrane region" description="Helical" evidence="1">
    <location>
        <begin position="150"/>
        <end position="168"/>
    </location>
</feature>